<keyword evidence="6 7" id="KW-0539">Nucleus</keyword>
<evidence type="ECO:0000256" key="6">
    <source>
        <dbReference type="ARBA" id="ARBA00023242"/>
    </source>
</evidence>
<keyword evidence="5 7" id="KW-0508">mRNA splicing</keyword>
<sequence length="95" mass="11313">MSRSALWRQEGAKKMREKQAEDLFVMAVEEGRNNRSKSLPLWGPDDSFHFNPVLLEKTIKSQYFQKCCRDITDWNKLVDEIYYQVKDLEPWTLGK</sequence>
<evidence type="ECO:0000256" key="2">
    <source>
        <dbReference type="ARBA" id="ARBA00006164"/>
    </source>
</evidence>
<reference evidence="8 9" key="1">
    <citation type="submission" date="2019-01" db="EMBL/GenBank/DDBJ databases">
        <authorList>
            <person name="Ferrante I. M."/>
        </authorList>
    </citation>
    <scope>NUCLEOTIDE SEQUENCE [LARGE SCALE GENOMIC DNA]</scope>
    <source>
        <strain evidence="8 9">B856</strain>
    </source>
</reference>
<keyword evidence="4 7" id="KW-0747">Spliceosome</keyword>
<dbReference type="GO" id="GO:0000398">
    <property type="term" value="P:mRNA splicing, via spliceosome"/>
    <property type="evidence" value="ECO:0007669"/>
    <property type="project" value="UniProtKB-UniRule"/>
</dbReference>
<accession>A0A448ZBR5</accession>
<dbReference type="InterPro" id="IPR005037">
    <property type="entry name" value="PRP38"/>
</dbReference>
<keyword evidence="3 7" id="KW-0507">mRNA processing</keyword>
<comment type="function">
    <text evidence="7">Required for pre-mRNA splicing.</text>
</comment>
<evidence type="ECO:0000256" key="7">
    <source>
        <dbReference type="RuleBase" id="RU367025"/>
    </source>
</evidence>
<keyword evidence="9" id="KW-1185">Reference proteome</keyword>
<dbReference type="Pfam" id="PF03371">
    <property type="entry name" value="PRP38"/>
    <property type="match status" value="1"/>
</dbReference>
<dbReference type="AlphaFoldDB" id="A0A448ZBR5"/>
<comment type="similarity">
    <text evidence="2 7">Belongs to the PRP38 family.</text>
</comment>
<protein>
    <recommendedName>
        <fullName evidence="7">Pre-mRNA-splicing factor 38</fullName>
    </recommendedName>
</protein>
<evidence type="ECO:0000313" key="8">
    <source>
        <dbReference type="EMBL" id="VEU39492.1"/>
    </source>
</evidence>
<dbReference type="Proteomes" id="UP000291116">
    <property type="component" value="Unassembled WGS sequence"/>
</dbReference>
<evidence type="ECO:0000256" key="4">
    <source>
        <dbReference type="ARBA" id="ARBA00022728"/>
    </source>
</evidence>
<evidence type="ECO:0000256" key="1">
    <source>
        <dbReference type="ARBA" id="ARBA00004123"/>
    </source>
</evidence>
<dbReference type="GO" id="GO:0005681">
    <property type="term" value="C:spliceosomal complex"/>
    <property type="evidence" value="ECO:0007669"/>
    <property type="project" value="UniProtKB-KW"/>
</dbReference>
<evidence type="ECO:0000313" key="9">
    <source>
        <dbReference type="Proteomes" id="UP000291116"/>
    </source>
</evidence>
<evidence type="ECO:0000256" key="3">
    <source>
        <dbReference type="ARBA" id="ARBA00022664"/>
    </source>
</evidence>
<comment type="subcellular location">
    <subcellularLocation>
        <location evidence="1 7">Nucleus</location>
    </subcellularLocation>
</comment>
<dbReference type="OrthoDB" id="3881at2759"/>
<organism evidence="8 9">
    <name type="scientific">Pseudo-nitzschia multistriata</name>
    <dbReference type="NCBI Taxonomy" id="183589"/>
    <lineage>
        <taxon>Eukaryota</taxon>
        <taxon>Sar</taxon>
        <taxon>Stramenopiles</taxon>
        <taxon>Ochrophyta</taxon>
        <taxon>Bacillariophyta</taxon>
        <taxon>Bacillariophyceae</taxon>
        <taxon>Bacillariophycidae</taxon>
        <taxon>Bacillariales</taxon>
        <taxon>Bacillariaceae</taxon>
        <taxon>Pseudo-nitzschia</taxon>
    </lineage>
</organism>
<proteinExistence type="inferred from homology"/>
<evidence type="ECO:0000256" key="5">
    <source>
        <dbReference type="ARBA" id="ARBA00023187"/>
    </source>
</evidence>
<gene>
    <name evidence="8" type="ORF">PSNMU_V1.4_AUG-EV-PASAV3_0064270</name>
</gene>
<dbReference type="EMBL" id="CAACVS010000225">
    <property type="protein sequence ID" value="VEU39492.1"/>
    <property type="molecule type" value="Genomic_DNA"/>
</dbReference>
<name>A0A448ZBR5_9STRA</name>